<reference evidence="2 3" key="1">
    <citation type="journal article" date="2019" name="Int. J. Syst. Evol. Microbiol.">
        <title>The Global Catalogue of Microorganisms (GCM) 10K type strain sequencing project: providing services to taxonomists for standard genome sequencing and annotation.</title>
        <authorList>
            <consortium name="The Broad Institute Genomics Platform"/>
            <consortium name="The Broad Institute Genome Sequencing Center for Infectious Disease"/>
            <person name="Wu L."/>
            <person name="Ma J."/>
        </authorList>
    </citation>
    <scope>NUCLEOTIDE SEQUENCE [LARGE SCALE GENOMIC DNA]</scope>
    <source>
        <strain evidence="2 3">JCM 16328</strain>
    </source>
</reference>
<dbReference type="InterPro" id="IPR050678">
    <property type="entry name" value="DNA_Partitioning_ATPase"/>
</dbReference>
<dbReference type="PANTHER" id="PTHR13696">
    <property type="entry name" value="P-LOOP CONTAINING NUCLEOSIDE TRIPHOSPHATE HYDROLASE"/>
    <property type="match status" value="1"/>
</dbReference>
<proteinExistence type="predicted"/>
<dbReference type="Gene3D" id="3.40.50.300">
    <property type="entry name" value="P-loop containing nucleotide triphosphate hydrolases"/>
    <property type="match status" value="1"/>
</dbReference>
<name>A0AAV3TCA3_9EURY</name>
<dbReference type="PANTHER" id="PTHR13696:SF99">
    <property type="entry name" value="COBYRINIC ACID AC-DIAMIDE SYNTHASE"/>
    <property type="match status" value="1"/>
</dbReference>
<evidence type="ECO:0000313" key="3">
    <source>
        <dbReference type="Proteomes" id="UP001500420"/>
    </source>
</evidence>
<dbReference type="CDD" id="cd02042">
    <property type="entry name" value="ParAB_family"/>
    <property type="match status" value="1"/>
</dbReference>
<keyword evidence="3" id="KW-1185">Reference proteome</keyword>
<sequence>MRIDTYRPEHSAHIPDTPDIPHIVTMDRTNAVSVALQKGGVGKTTIAINLAERLAARGDDVLLVDLDQQGNATEGVGLADAYEADVHLGHVLDDDDPTTPGDVIRPAAGETEFDVLPGHKDLDTVADTIRNTRFAELWVRRRIVEPLVEDGYDRVVIDSPPNLGPLSDASLIATQNVIVPLQMAEPSVSGFERMYTQQIVPIDREVGIDIAAIVPNKLSGDNEEKRIIGDLEDSEFGEYLPEFARSDQFGVSPGPGIRERISFRRAWREGVPLATYDPDSDMLDRLDELAAVVQDGGVTDA</sequence>
<accession>A0AAV3TCA3</accession>
<dbReference type="EMBL" id="BAAADV010000006">
    <property type="protein sequence ID" value="GAA0676588.1"/>
    <property type="molecule type" value="Genomic_DNA"/>
</dbReference>
<dbReference type="AlphaFoldDB" id="A0AAV3TCA3"/>
<dbReference type="SUPFAM" id="SSF52540">
    <property type="entry name" value="P-loop containing nucleoside triphosphate hydrolases"/>
    <property type="match status" value="1"/>
</dbReference>
<feature type="domain" description="AAA" evidence="1">
    <location>
        <begin position="31"/>
        <end position="196"/>
    </location>
</feature>
<evidence type="ECO:0000313" key="2">
    <source>
        <dbReference type="EMBL" id="GAA0676588.1"/>
    </source>
</evidence>
<evidence type="ECO:0000259" key="1">
    <source>
        <dbReference type="Pfam" id="PF13614"/>
    </source>
</evidence>
<comment type="caution">
    <text evidence="2">The sequence shown here is derived from an EMBL/GenBank/DDBJ whole genome shotgun (WGS) entry which is preliminary data.</text>
</comment>
<dbReference type="InterPro" id="IPR027417">
    <property type="entry name" value="P-loop_NTPase"/>
</dbReference>
<organism evidence="2 3">
    <name type="scientific">Natronoarchaeum mannanilyticum</name>
    <dbReference type="NCBI Taxonomy" id="926360"/>
    <lineage>
        <taxon>Archaea</taxon>
        <taxon>Methanobacteriati</taxon>
        <taxon>Methanobacteriota</taxon>
        <taxon>Stenosarchaea group</taxon>
        <taxon>Halobacteria</taxon>
        <taxon>Halobacteriales</taxon>
        <taxon>Natronoarchaeaceae</taxon>
    </lineage>
</organism>
<protein>
    <submittedName>
        <fullName evidence="2">ParA family protein</fullName>
    </submittedName>
</protein>
<gene>
    <name evidence="2" type="ORF">GCM10009020_25510</name>
</gene>
<dbReference type="Proteomes" id="UP001500420">
    <property type="component" value="Unassembled WGS sequence"/>
</dbReference>
<dbReference type="InterPro" id="IPR025669">
    <property type="entry name" value="AAA_dom"/>
</dbReference>
<dbReference type="Pfam" id="PF13614">
    <property type="entry name" value="AAA_31"/>
    <property type="match status" value="1"/>
</dbReference>